<evidence type="ECO:0000313" key="2">
    <source>
        <dbReference type="Proteomes" id="UP000076794"/>
    </source>
</evidence>
<name>A0A168E5W9_9MICO</name>
<dbReference type="Proteomes" id="UP000076794">
    <property type="component" value="Chromosome"/>
</dbReference>
<dbReference type="KEGG" id="ido:I598_0055"/>
<accession>A0A168E5W9</accession>
<organism evidence="1 2">
    <name type="scientific">Isoptericola dokdonensis DS-3</name>
    <dbReference type="NCBI Taxonomy" id="1300344"/>
    <lineage>
        <taxon>Bacteria</taxon>
        <taxon>Bacillati</taxon>
        <taxon>Actinomycetota</taxon>
        <taxon>Actinomycetes</taxon>
        <taxon>Micrococcales</taxon>
        <taxon>Promicromonosporaceae</taxon>
        <taxon>Isoptericola</taxon>
    </lineage>
</organism>
<evidence type="ECO:0000313" key="1">
    <source>
        <dbReference type="EMBL" id="ANC29651.1"/>
    </source>
</evidence>
<dbReference type="STRING" id="1300344.I598_0055"/>
<reference evidence="1 2" key="1">
    <citation type="submission" date="2016-01" db="EMBL/GenBank/DDBJ databases">
        <title>Complete genome sequence of a soil Actinobacterium, Isoptericola dokdonensis DS-3.</title>
        <authorList>
            <person name="Kwon S.-K."/>
            <person name="Kim J.F."/>
        </authorList>
    </citation>
    <scope>NUCLEOTIDE SEQUENCE [LARGE SCALE GENOMIC DNA]</scope>
    <source>
        <strain evidence="1 2">DS-3</strain>
    </source>
</reference>
<dbReference type="PATRIC" id="fig|1300344.3.peg.52"/>
<dbReference type="RefSeq" id="WP_157557107.1">
    <property type="nucleotide sequence ID" value="NZ_CP014209.1"/>
</dbReference>
<dbReference type="EMBL" id="CP014209">
    <property type="protein sequence ID" value="ANC29651.1"/>
    <property type="molecule type" value="Genomic_DNA"/>
</dbReference>
<sequence length="48" mass="5021">MSQGGLPVRADDVRALPRGVGSVEQWVDDVDVLMDAGRRVAAARAVTG</sequence>
<protein>
    <submittedName>
        <fullName evidence="1">Uncharacterized protein</fullName>
    </submittedName>
</protein>
<gene>
    <name evidence="1" type="ORF">I598_0055</name>
</gene>
<proteinExistence type="predicted"/>
<keyword evidence="2" id="KW-1185">Reference proteome</keyword>
<dbReference type="AlphaFoldDB" id="A0A168E5W9"/>